<evidence type="ECO:0000256" key="2">
    <source>
        <dbReference type="ARBA" id="ARBA00022777"/>
    </source>
</evidence>
<sequence length="477" mass="50283">MRRGAERRDRRRGLLRRGAAAPITAGGPLPPHGPEGTAPPPEEPTLRLQLSALQALCRQVFGFRLAMIALAAPFAILGTKRGWPTVLICSAVLFTFMASYLLFRDWERFGPLLLHHPVLLALDAAFGALLLFTASPASPLSYVTMCTPLLAGLAYGWRGAGVFASLTVCIVLLAYVGDADLDVTLAGSTFLPGVCVVAGAAGVTLRNLMLRFGAASQALTETRSRLAVHEAVECERARLAREMHDSVAKTLHGLALAADGLAGSADRTDPATVKRQAELVSRAARRAAAESRELLSDLRRETGLDGGVDVAGELSAKVADFARRADIPACYRPLGTGPTPQVPHAIARQLLTIATEAMDNACRHAAPSRLDVAAGVVESSLRISVYDDGCGLPPGTTLDGLRRAGHFGLVGMVERAAGIGARIRIGRGRATQGTEVRVELPLAAVVPKPSAPPFAPAPEQPPRTPVPEHPPRPPARP</sequence>
<keyword evidence="8" id="KW-1185">Reference proteome</keyword>
<dbReference type="SMART" id="SM00387">
    <property type="entry name" value="HATPase_c"/>
    <property type="match status" value="1"/>
</dbReference>
<feature type="transmembrane region" description="Helical" evidence="5">
    <location>
        <begin position="83"/>
        <end position="103"/>
    </location>
</feature>
<keyword evidence="5" id="KW-0472">Membrane</keyword>
<dbReference type="SUPFAM" id="SSF55874">
    <property type="entry name" value="ATPase domain of HSP90 chaperone/DNA topoisomerase II/histidine kinase"/>
    <property type="match status" value="1"/>
</dbReference>
<dbReference type="InterPro" id="IPR050482">
    <property type="entry name" value="Sensor_HK_TwoCompSys"/>
</dbReference>
<evidence type="ECO:0000256" key="3">
    <source>
        <dbReference type="ARBA" id="ARBA00023012"/>
    </source>
</evidence>
<organism evidence="7 8">
    <name type="scientific">Streptomyces olivaceiscleroticus</name>
    <dbReference type="NCBI Taxonomy" id="68245"/>
    <lineage>
        <taxon>Bacteria</taxon>
        <taxon>Bacillati</taxon>
        <taxon>Actinomycetota</taxon>
        <taxon>Actinomycetes</taxon>
        <taxon>Kitasatosporales</taxon>
        <taxon>Streptomycetaceae</taxon>
        <taxon>Streptomyces</taxon>
    </lineage>
</organism>
<dbReference type="InterPro" id="IPR003594">
    <property type="entry name" value="HATPase_dom"/>
</dbReference>
<feature type="region of interest" description="Disordered" evidence="4">
    <location>
        <begin position="1"/>
        <end position="44"/>
    </location>
</feature>
<dbReference type="Pfam" id="PF07730">
    <property type="entry name" value="HisKA_3"/>
    <property type="match status" value="1"/>
</dbReference>
<evidence type="ECO:0000313" key="8">
    <source>
        <dbReference type="Proteomes" id="UP001500909"/>
    </source>
</evidence>
<keyword evidence="3" id="KW-0902">Two-component regulatory system</keyword>
<comment type="caution">
    <text evidence="7">The sequence shown here is derived from an EMBL/GenBank/DDBJ whole genome shotgun (WGS) entry which is preliminary data.</text>
</comment>
<feature type="transmembrane region" description="Helical" evidence="5">
    <location>
        <begin position="112"/>
        <end position="135"/>
    </location>
</feature>
<evidence type="ECO:0000256" key="5">
    <source>
        <dbReference type="SAM" id="Phobius"/>
    </source>
</evidence>
<feature type="transmembrane region" description="Helical" evidence="5">
    <location>
        <begin position="155"/>
        <end position="176"/>
    </location>
</feature>
<dbReference type="Gene3D" id="1.20.5.1930">
    <property type="match status" value="1"/>
</dbReference>
<name>A0ABP3KX34_9ACTN</name>
<keyword evidence="5" id="KW-0812">Transmembrane</keyword>
<feature type="transmembrane region" description="Helical" evidence="5">
    <location>
        <begin position="183"/>
        <end position="205"/>
    </location>
</feature>
<dbReference type="InterPro" id="IPR036890">
    <property type="entry name" value="HATPase_C_sf"/>
</dbReference>
<evidence type="ECO:0000259" key="6">
    <source>
        <dbReference type="SMART" id="SM00387"/>
    </source>
</evidence>
<dbReference type="PANTHER" id="PTHR24421">
    <property type="entry name" value="NITRATE/NITRITE SENSOR PROTEIN NARX-RELATED"/>
    <property type="match status" value="1"/>
</dbReference>
<proteinExistence type="predicted"/>
<dbReference type="EMBL" id="BAAABY010000045">
    <property type="protein sequence ID" value="GAA0487404.1"/>
    <property type="molecule type" value="Genomic_DNA"/>
</dbReference>
<feature type="compositionally biased region" description="Pro residues" evidence="4">
    <location>
        <begin position="449"/>
        <end position="477"/>
    </location>
</feature>
<keyword evidence="2" id="KW-0418">Kinase</keyword>
<feature type="region of interest" description="Disordered" evidence="4">
    <location>
        <begin position="447"/>
        <end position="477"/>
    </location>
</feature>
<feature type="domain" description="Histidine kinase/HSP90-like ATPase" evidence="6">
    <location>
        <begin position="345"/>
        <end position="444"/>
    </location>
</feature>
<keyword evidence="5" id="KW-1133">Transmembrane helix</keyword>
<accession>A0ABP3KX34</accession>
<reference evidence="8" key="1">
    <citation type="journal article" date="2019" name="Int. J. Syst. Evol. Microbiol.">
        <title>The Global Catalogue of Microorganisms (GCM) 10K type strain sequencing project: providing services to taxonomists for standard genome sequencing and annotation.</title>
        <authorList>
            <consortium name="The Broad Institute Genomics Platform"/>
            <consortium name="The Broad Institute Genome Sequencing Center for Infectious Disease"/>
            <person name="Wu L."/>
            <person name="Ma J."/>
        </authorList>
    </citation>
    <scope>NUCLEOTIDE SEQUENCE [LARGE SCALE GENOMIC DNA]</scope>
    <source>
        <strain evidence="8">JCM 4805</strain>
    </source>
</reference>
<evidence type="ECO:0000313" key="7">
    <source>
        <dbReference type="EMBL" id="GAA0487404.1"/>
    </source>
</evidence>
<keyword evidence="1" id="KW-0808">Transferase</keyword>
<feature type="compositionally biased region" description="Pro residues" evidence="4">
    <location>
        <begin position="28"/>
        <end position="43"/>
    </location>
</feature>
<evidence type="ECO:0000256" key="1">
    <source>
        <dbReference type="ARBA" id="ARBA00022679"/>
    </source>
</evidence>
<dbReference type="InterPro" id="IPR011712">
    <property type="entry name" value="Sig_transdc_His_kin_sub3_dim/P"/>
</dbReference>
<evidence type="ECO:0000256" key="4">
    <source>
        <dbReference type="SAM" id="MobiDB-lite"/>
    </source>
</evidence>
<protein>
    <recommendedName>
        <fullName evidence="6">Histidine kinase/HSP90-like ATPase domain-containing protein</fullName>
    </recommendedName>
</protein>
<dbReference type="Pfam" id="PF02518">
    <property type="entry name" value="HATPase_c"/>
    <property type="match status" value="1"/>
</dbReference>
<feature type="transmembrane region" description="Helical" evidence="5">
    <location>
        <begin position="56"/>
        <end position="77"/>
    </location>
</feature>
<dbReference type="CDD" id="cd16917">
    <property type="entry name" value="HATPase_UhpB-NarQ-NarX-like"/>
    <property type="match status" value="1"/>
</dbReference>
<dbReference type="Gene3D" id="3.30.565.10">
    <property type="entry name" value="Histidine kinase-like ATPase, C-terminal domain"/>
    <property type="match status" value="1"/>
</dbReference>
<dbReference type="Proteomes" id="UP001500909">
    <property type="component" value="Unassembled WGS sequence"/>
</dbReference>
<gene>
    <name evidence="7" type="ORF">GCM10010361_60320</name>
</gene>